<feature type="region of interest" description="Disordered" evidence="1">
    <location>
        <begin position="126"/>
        <end position="249"/>
    </location>
</feature>
<feature type="compositionally biased region" description="Low complexity" evidence="1">
    <location>
        <begin position="159"/>
        <end position="174"/>
    </location>
</feature>
<feature type="compositionally biased region" description="Low complexity" evidence="1">
    <location>
        <begin position="12"/>
        <end position="22"/>
    </location>
</feature>
<name>A0AAD5RNN4_9PEZI</name>
<dbReference type="EMBL" id="JAKWBI020000408">
    <property type="protein sequence ID" value="KAJ2895370.1"/>
    <property type="molecule type" value="Genomic_DNA"/>
</dbReference>
<evidence type="ECO:0000313" key="3">
    <source>
        <dbReference type="Proteomes" id="UP001201980"/>
    </source>
</evidence>
<organism evidence="2 3">
    <name type="scientific">Zalerion maritima</name>
    <dbReference type="NCBI Taxonomy" id="339359"/>
    <lineage>
        <taxon>Eukaryota</taxon>
        <taxon>Fungi</taxon>
        <taxon>Dikarya</taxon>
        <taxon>Ascomycota</taxon>
        <taxon>Pezizomycotina</taxon>
        <taxon>Sordariomycetes</taxon>
        <taxon>Lulworthiomycetidae</taxon>
        <taxon>Lulworthiales</taxon>
        <taxon>Lulworthiaceae</taxon>
        <taxon>Zalerion</taxon>
    </lineage>
</organism>
<feature type="region of interest" description="Disordered" evidence="1">
    <location>
        <begin position="1"/>
        <end position="42"/>
    </location>
</feature>
<gene>
    <name evidence="2" type="ORF">MKZ38_006624</name>
</gene>
<protein>
    <submittedName>
        <fullName evidence="2">Uncharacterized protein</fullName>
    </submittedName>
</protein>
<dbReference type="AlphaFoldDB" id="A0AAD5RNN4"/>
<evidence type="ECO:0000313" key="2">
    <source>
        <dbReference type="EMBL" id="KAJ2895370.1"/>
    </source>
</evidence>
<proteinExistence type="predicted"/>
<reference evidence="2" key="1">
    <citation type="submission" date="2022-07" db="EMBL/GenBank/DDBJ databases">
        <title>Draft genome sequence of Zalerion maritima ATCC 34329, a (micro)plastics degrading marine fungus.</title>
        <authorList>
            <person name="Paco A."/>
            <person name="Goncalves M.F.M."/>
            <person name="Rocha-Santos T.A.P."/>
            <person name="Alves A."/>
        </authorList>
    </citation>
    <scope>NUCLEOTIDE SEQUENCE</scope>
    <source>
        <strain evidence="2">ATCC 34329</strain>
    </source>
</reference>
<dbReference type="Proteomes" id="UP001201980">
    <property type="component" value="Unassembled WGS sequence"/>
</dbReference>
<evidence type="ECO:0000256" key="1">
    <source>
        <dbReference type="SAM" id="MobiDB-lite"/>
    </source>
</evidence>
<accession>A0AAD5RNN4</accession>
<feature type="compositionally biased region" description="Polar residues" evidence="1">
    <location>
        <begin position="181"/>
        <end position="195"/>
    </location>
</feature>
<sequence>MDLDANPKVENTTPTRRTPLLLADEMDDSSQDRSRTPPLSDMNIRELCKGSFPIYPERPWGGTQNYVAPGPPPNGVYHQLNPAALGRVRPEPVYYPHYTNPLSPGQRHSVPIKRVKLSHRPFTGALQVPWGGSTSQQACLPRHGDDSAGRIGQPGTSCTHPSSAGTSPTPTSSHASRDVSPRSSLGSNHDTQVQPPAQDEPEEDGAAAAQEDSHAGCSSGAENTPQDDETDLTTDLGGTPRRNRFEREY</sequence>
<comment type="caution">
    <text evidence="2">The sequence shown here is derived from an EMBL/GenBank/DDBJ whole genome shotgun (WGS) entry which is preliminary data.</text>
</comment>
<keyword evidence="3" id="KW-1185">Reference proteome</keyword>